<dbReference type="EMBL" id="WJXA01000002">
    <property type="protein sequence ID" value="KAF7149816.1"/>
    <property type="molecule type" value="Genomic_DNA"/>
</dbReference>
<accession>A0A834HKR6</accession>
<protein>
    <submittedName>
        <fullName evidence="1">Uncharacterized protein</fullName>
    </submittedName>
</protein>
<dbReference type="Proteomes" id="UP000626092">
    <property type="component" value="Unassembled WGS sequence"/>
</dbReference>
<name>A0A834HKR6_RHOSS</name>
<reference evidence="1" key="1">
    <citation type="submission" date="2019-11" db="EMBL/GenBank/DDBJ databases">
        <authorList>
            <person name="Liu Y."/>
            <person name="Hou J."/>
            <person name="Li T.-Q."/>
            <person name="Guan C.-H."/>
            <person name="Wu X."/>
            <person name="Wu H.-Z."/>
            <person name="Ling F."/>
            <person name="Zhang R."/>
            <person name="Shi X.-G."/>
            <person name="Ren J.-P."/>
            <person name="Chen E.-F."/>
            <person name="Sun J.-M."/>
        </authorList>
    </citation>
    <scope>NUCLEOTIDE SEQUENCE</scope>
    <source>
        <strain evidence="1">Adult_tree_wgs_1</strain>
        <tissue evidence="1">Leaves</tissue>
    </source>
</reference>
<proteinExistence type="predicted"/>
<evidence type="ECO:0000313" key="1">
    <source>
        <dbReference type="EMBL" id="KAF7149816.1"/>
    </source>
</evidence>
<keyword evidence="2" id="KW-1185">Reference proteome</keyword>
<evidence type="ECO:0000313" key="2">
    <source>
        <dbReference type="Proteomes" id="UP000626092"/>
    </source>
</evidence>
<gene>
    <name evidence="1" type="ORF">RHSIM_Rhsim02G0203000</name>
</gene>
<organism evidence="1 2">
    <name type="scientific">Rhododendron simsii</name>
    <name type="common">Sims's rhododendron</name>
    <dbReference type="NCBI Taxonomy" id="118357"/>
    <lineage>
        <taxon>Eukaryota</taxon>
        <taxon>Viridiplantae</taxon>
        <taxon>Streptophyta</taxon>
        <taxon>Embryophyta</taxon>
        <taxon>Tracheophyta</taxon>
        <taxon>Spermatophyta</taxon>
        <taxon>Magnoliopsida</taxon>
        <taxon>eudicotyledons</taxon>
        <taxon>Gunneridae</taxon>
        <taxon>Pentapetalae</taxon>
        <taxon>asterids</taxon>
        <taxon>Ericales</taxon>
        <taxon>Ericaceae</taxon>
        <taxon>Ericoideae</taxon>
        <taxon>Rhodoreae</taxon>
        <taxon>Rhododendron</taxon>
    </lineage>
</organism>
<sequence>MINSLEINHCHYVSAALSSPMINLSIHREEVVSDQEKDHSRSEGIIFPKFSTSFKDLYSNATTHQTTIEESNVRRLEKGLARARAAIRKAVRTRSYKSNRVESFIPRGSIYRNPYAFHQLRISHSFPLSPFLNSYMCVL</sequence>
<dbReference type="OrthoDB" id="1750648at2759"/>
<comment type="caution">
    <text evidence="1">The sequence shown here is derived from an EMBL/GenBank/DDBJ whole genome shotgun (WGS) entry which is preliminary data.</text>
</comment>
<dbReference type="AlphaFoldDB" id="A0A834HKR6"/>